<evidence type="ECO:0000259" key="8">
    <source>
        <dbReference type="Pfam" id="PF12704"/>
    </source>
</evidence>
<evidence type="ECO:0000256" key="5">
    <source>
        <dbReference type="ARBA" id="ARBA00023136"/>
    </source>
</evidence>
<feature type="transmembrane region" description="Helical" evidence="6">
    <location>
        <begin position="757"/>
        <end position="782"/>
    </location>
</feature>
<evidence type="ECO:0000313" key="10">
    <source>
        <dbReference type="Proteomes" id="UP001597469"/>
    </source>
</evidence>
<organism evidence="9 10">
    <name type="scientific">Spirosoma soli</name>
    <dbReference type="NCBI Taxonomy" id="1770529"/>
    <lineage>
        <taxon>Bacteria</taxon>
        <taxon>Pseudomonadati</taxon>
        <taxon>Bacteroidota</taxon>
        <taxon>Cytophagia</taxon>
        <taxon>Cytophagales</taxon>
        <taxon>Cytophagaceae</taxon>
        <taxon>Spirosoma</taxon>
    </lineage>
</organism>
<proteinExistence type="predicted"/>
<evidence type="ECO:0000256" key="6">
    <source>
        <dbReference type="SAM" id="Phobius"/>
    </source>
</evidence>
<comment type="caution">
    <text evidence="9">The sequence shown here is derived from an EMBL/GenBank/DDBJ whole genome shotgun (WGS) entry which is preliminary data.</text>
</comment>
<keyword evidence="2" id="KW-1003">Cell membrane</keyword>
<feature type="transmembrane region" description="Helical" evidence="6">
    <location>
        <begin position="327"/>
        <end position="354"/>
    </location>
</feature>
<protein>
    <submittedName>
        <fullName evidence="9">ABC transporter permease</fullName>
    </submittedName>
</protein>
<feature type="domain" description="ABC3 transporter permease C-terminal" evidence="7">
    <location>
        <begin position="286"/>
        <end position="403"/>
    </location>
</feature>
<sequence length="792" mass="89440">MLLNYLKTTWRSLLRNRSYALINLIGLTLGLSVAIVLFWIVRFEYSFDRYHQNADRLYRIIYKDAQEKGSHVPQGVIKALNEQIPGVEQAVNTRAIDSDGLKVGQTVYNVKHLFFAPPEFFDMIDVEWLSGSPKQSLSQPYQVVLDEPTARRLFGNGDAMGKTLRVRGNVELTVSGIIRKMPVNSEFQFQVLASRETLKRMEPEYANDNYWGGGNSMHHGYVLLKPGTSVSAVEAMLSKLAAQHQNEVKRIGYELLPLVDVHRDTQSDADPYNYVIPQWMLYTLISIGLFLIIIACINFINLATVQAVKRSREIAVRKVLGSSRSQLVVQFLGETASLVFLAIAIGSLLATQLIRNADQLLTTQVAQSNVWDSSAVLFLLGLGLIVTVLAGSYPALVLSGYEPVRVLRSRLFIPKRGGVSLRQALVVTQFVIAQVLVICTLIGTKQIRYFYQTDLGFNKEAVVTVNMPDKGNAVVRERFRQQLQQHSEIKDVAFALTTPSSDRNWWWNSVRHPSLPNGESTFRFQFVDTNYFHFFNIPLVAGRSWTHADTNTVAIINEKAARDLGFMVPEKAIGQRINLYYDKPFTVMGVVKDYHSQSLKSAIVPHVFLYADWNFQEASIRIDPTRKTEALRHIGQHWKALFPNNYYDPQFLDDELQTFYEDERKLTNFLTLLAIVGIFIGCLGLFGLVSFVVTQRTKEIGVRKVLGATVASIVSLLSTDFLKLVLVAFVIATPIAYYTMNWFLQEYTYKIDIEWQIFALAGILATSIALLTVSIQSVKAALMNPVKSLRTE</sequence>
<dbReference type="InterPro" id="IPR003838">
    <property type="entry name" value="ABC3_permease_C"/>
</dbReference>
<feature type="transmembrane region" description="Helical" evidence="6">
    <location>
        <begin position="374"/>
        <end position="398"/>
    </location>
</feature>
<dbReference type="Pfam" id="PF12704">
    <property type="entry name" value="MacB_PCD"/>
    <property type="match status" value="2"/>
</dbReference>
<keyword evidence="3 6" id="KW-0812">Transmembrane</keyword>
<dbReference type="Pfam" id="PF02687">
    <property type="entry name" value="FtsX"/>
    <property type="match status" value="2"/>
</dbReference>
<dbReference type="PANTHER" id="PTHR30572">
    <property type="entry name" value="MEMBRANE COMPONENT OF TRANSPORTER-RELATED"/>
    <property type="match status" value="1"/>
</dbReference>
<evidence type="ECO:0000256" key="3">
    <source>
        <dbReference type="ARBA" id="ARBA00022692"/>
    </source>
</evidence>
<name>A0ABW5M4B7_9BACT</name>
<evidence type="ECO:0000256" key="1">
    <source>
        <dbReference type="ARBA" id="ARBA00004651"/>
    </source>
</evidence>
<feature type="domain" description="MacB-like periplasmic core" evidence="8">
    <location>
        <begin position="503"/>
        <end position="623"/>
    </location>
</feature>
<keyword evidence="5 6" id="KW-0472">Membrane</keyword>
<comment type="subcellular location">
    <subcellularLocation>
        <location evidence="1">Cell membrane</location>
        <topology evidence="1">Multi-pass membrane protein</topology>
    </subcellularLocation>
</comment>
<gene>
    <name evidence="9" type="ORF">ACFSUS_10340</name>
</gene>
<evidence type="ECO:0000256" key="2">
    <source>
        <dbReference type="ARBA" id="ARBA00022475"/>
    </source>
</evidence>
<reference evidence="10" key="1">
    <citation type="journal article" date="2019" name="Int. J. Syst. Evol. Microbiol.">
        <title>The Global Catalogue of Microorganisms (GCM) 10K type strain sequencing project: providing services to taxonomists for standard genome sequencing and annotation.</title>
        <authorList>
            <consortium name="The Broad Institute Genomics Platform"/>
            <consortium name="The Broad Institute Genome Sequencing Center for Infectious Disease"/>
            <person name="Wu L."/>
            <person name="Ma J."/>
        </authorList>
    </citation>
    <scope>NUCLEOTIDE SEQUENCE [LARGE SCALE GENOMIC DNA]</scope>
    <source>
        <strain evidence="10">KCTC 42805</strain>
    </source>
</reference>
<evidence type="ECO:0000256" key="4">
    <source>
        <dbReference type="ARBA" id="ARBA00022989"/>
    </source>
</evidence>
<feature type="domain" description="MacB-like periplasmic core" evidence="8">
    <location>
        <begin position="21"/>
        <end position="238"/>
    </location>
</feature>
<feature type="transmembrane region" description="Helical" evidence="6">
    <location>
        <begin position="669"/>
        <end position="693"/>
    </location>
</feature>
<dbReference type="RefSeq" id="WP_381522225.1">
    <property type="nucleotide sequence ID" value="NZ_JBHULN010000005.1"/>
</dbReference>
<dbReference type="EMBL" id="JBHULN010000005">
    <property type="protein sequence ID" value="MFD2571033.1"/>
    <property type="molecule type" value="Genomic_DNA"/>
</dbReference>
<keyword evidence="4 6" id="KW-1133">Transmembrane helix</keyword>
<feature type="domain" description="ABC3 transporter permease C-terminal" evidence="7">
    <location>
        <begin position="672"/>
        <end position="785"/>
    </location>
</feature>
<dbReference type="PANTHER" id="PTHR30572:SF18">
    <property type="entry name" value="ABC-TYPE MACROLIDE FAMILY EXPORT SYSTEM PERMEASE COMPONENT 2"/>
    <property type="match status" value="1"/>
</dbReference>
<keyword evidence="10" id="KW-1185">Reference proteome</keyword>
<dbReference type="InterPro" id="IPR050250">
    <property type="entry name" value="Macrolide_Exporter_MacB"/>
</dbReference>
<evidence type="ECO:0000313" key="9">
    <source>
        <dbReference type="EMBL" id="MFD2571033.1"/>
    </source>
</evidence>
<accession>A0ABW5M4B7</accession>
<feature type="transmembrane region" description="Helical" evidence="6">
    <location>
        <begin position="419"/>
        <end position="443"/>
    </location>
</feature>
<feature type="transmembrane region" description="Helical" evidence="6">
    <location>
        <begin position="705"/>
        <end position="737"/>
    </location>
</feature>
<evidence type="ECO:0000259" key="7">
    <source>
        <dbReference type="Pfam" id="PF02687"/>
    </source>
</evidence>
<dbReference type="Proteomes" id="UP001597469">
    <property type="component" value="Unassembled WGS sequence"/>
</dbReference>
<feature type="transmembrane region" description="Helical" evidence="6">
    <location>
        <begin position="21"/>
        <end position="41"/>
    </location>
</feature>
<dbReference type="InterPro" id="IPR025857">
    <property type="entry name" value="MacB_PCD"/>
</dbReference>
<feature type="transmembrane region" description="Helical" evidence="6">
    <location>
        <begin position="279"/>
        <end position="302"/>
    </location>
</feature>